<dbReference type="RefSeq" id="WP_162447363.1">
    <property type="nucleotide sequence ID" value="NZ_CP048222.1"/>
</dbReference>
<feature type="transmembrane region" description="Helical" evidence="1">
    <location>
        <begin position="38"/>
        <end position="56"/>
    </location>
</feature>
<evidence type="ECO:0000256" key="1">
    <source>
        <dbReference type="SAM" id="Phobius"/>
    </source>
</evidence>
<dbReference type="EMBL" id="CP048222">
    <property type="protein sequence ID" value="QHT71424.1"/>
    <property type="molecule type" value="Genomic_DNA"/>
</dbReference>
<gene>
    <name evidence="2" type="ORF">GXP67_34585</name>
</gene>
<organism evidence="2 3">
    <name type="scientific">Rhodocytophaga rosea</name>
    <dbReference type="NCBI Taxonomy" id="2704465"/>
    <lineage>
        <taxon>Bacteria</taxon>
        <taxon>Pseudomonadati</taxon>
        <taxon>Bacteroidota</taxon>
        <taxon>Cytophagia</taxon>
        <taxon>Cytophagales</taxon>
        <taxon>Rhodocytophagaceae</taxon>
        <taxon>Rhodocytophaga</taxon>
    </lineage>
</organism>
<name>A0A6C0GUC3_9BACT</name>
<sequence>MYFIITIVVGAFLWYFSRQAVVQPIQADGKSILRLNSAFGLLAIVFMALGLFMLFYSFVVRDFSIDGVIIMVGLSSFFFGMGYWIFTWYRNHRVIFDENEVTVVNPNRNQKTFQWTQIRDVKFNAWTSKYILTLESDEKVGVYQYLTGIEDFINRAQNAAQQCIC</sequence>
<keyword evidence="3" id="KW-1185">Reference proteome</keyword>
<feature type="transmembrane region" description="Helical" evidence="1">
    <location>
        <begin position="68"/>
        <end position="89"/>
    </location>
</feature>
<evidence type="ECO:0000313" key="2">
    <source>
        <dbReference type="EMBL" id="QHT71424.1"/>
    </source>
</evidence>
<keyword evidence="1" id="KW-1133">Transmembrane helix</keyword>
<accession>A0A6C0GUC3</accession>
<dbReference type="AlphaFoldDB" id="A0A6C0GUC3"/>
<evidence type="ECO:0000313" key="3">
    <source>
        <dbReference type="Proteomes" id="UP000480178"/>
    </source>
</evidence>
<proteinExistence type="predicted"/>
<protein>
    <submittedName>
        <fullName evidence="2">Uncharacterized protein</fullName>
    </submittedName>
</protein>
<reference evidence="2 3" key="1">
    <citation type="submission" date="2020-01" db="EMBL/GenBank/DDBJ databases">
        <authorList>
            <person name="Kim M.K."/>
        </authorList>
    </citation>
    <scope>NUCLEOTIDE SEQUENCE [LARGE SCALE GENOMIC DNA]</scope>
    <source>
        <strain evidence="2 3">172606-1</strain>
    </source>
</reference>
<keyword evidence="1" id="KW-0472">Membrane</keyword>
<dbReference type="Proteomes" id="UP000480178">
    <property type="component" value="Chromosome"/>
</dbReference>
<keyword evidence="1" id="KW-0812">Transmembrane</keyword>
<dbReference type="KEGG" id="rhoz:GXP67_34585"/>